<keyword evidence="12 14" id="KW-0378">Hydrolase</keyword>
<evidence type="ECO:0000256" key="12">
    <source>
        <dbReference type="ARBA" id="ARBA00022801"/>
    </source>
</evidence>
<dbReference type="CDD" id="cd07182">
    <property type="entry name" value="RNase_HII_bacteria_HII_like"/>
    <property type="match status" value="1"/>
</dbReference>
<evidence type="ECO:0000256" key="1">
    <source>
        <dbReference type="ARBA" id="ARBA00000077"/>
    </source>
</evidence>
<dbReference type="NCBIfam" id="NF000594">
    <property type="entry name" value="PRK00015.1-1"/>
    <property type="match status" value="1"/>
</dbReference>
<comment type="catalytic activity">
    <reaction evidence="1 14 15 16">
        <text>Endonucleolytic cleavage to 5'-phosphomonoester.</text>
        <dbReference type="EC" id="3.1.26.4"/>
    </reaction>
</comment>
<evidence type="ECO:0000313" key="19">
    <source>
        <dbReference type="Proteomes" id="UP001559623"/>
    </source>
</evidence>
<dbReference type="NCBIfam" id="NF000595">
    <property type="entry name" value="PRK00015.1-3"/>
    <property type="match status" value="1"/>
</dbReference>
<evidence type="ECO:0000256" key="15">
    <source>
        <dbReference type="PROSITE-ProRule" id="PRU01319"/>
    </source>
</evidence>
<evidence type="ECO:0000256" key="8">
    <source>
        <dbReference type="ARBA" id="ARBA00022490"/>
    </source>
</evidence>
<evidence type="ECO:0000256" key="11">
    <source>
        <dbReference type="ARBA" id="ARBA00022759"/>
    </source>
</evidence>
<evidence type="ECO:0000256" key="5">
    <source>
        <dbReference type="ARBA" id="ARBA00007383"/>
    </source>
</evidence>
<evidence type="ECO:0000259" key="17">
    <source>
        <dbReference type="PROSITE" id="PS51975"/>
    </source>
</evidence>
<comment type="cofactor">
    <cofactor evidence="14 15">
        <name>Mn(2+)</name>
        <dbReference type="ChEBI" id="CHEBI:29035"/>
    </cofactor>
    <cofactor evidence="14 15">
        <name>Mg(2+)</name>
        <dbReference type="ChEBI" id="CHEBI:18420"/>
    </cofactor>
    <text evidence="14 15">Manganese or magnesium. Binds 1 divalent metal ion per monomer in the absence of substrate. May bind a second metal ion after substrate binding.</text>
</comment>
<evidence type="ECO:0000256" key="10">
    <source>
        <dbReference type="ARBA" id="ARBA00022723"/>
    </source>
</evidence>
<keyword evidence="8 14" id="KW-0963">Cytoplasm</keyword>
<gene>
    <name evidence="14" type="primary">rnhB</name>
    <name evidence="18" type="ORF">QCO44_01035</name>
</gene>
<dbReference type="RefSeq" id="WP_368845948.1">
    <property type="nucleotide sequence ID" value="NZ_CP194411.1"/>
</dbReference>
<feature type="binding site" evidence="14 15">
    <location>
        <position position="76"/>
    </location>
    <ligand>
        <name>a divalent metal cation</name>
        <dbReference type="ChEBI" id="CHEBI:60240"/>
    </ligand>
</feature>
<feature type="binding site" evidence="14 15">
    <location>
        <position position="75"/>
    </location>
    <ligand>
        <name>a divalent metal cation</name>
        <dbReference type="ChEBI" id="CHEBI:60240"/>
    </ligand>
</feature>
<dbReference type="Pfam" id="PF01351">
    <property type="entry name" value="RNase_HII"/>
    <property type="match status" value="1"/>
</dbReference>
<dbReference type="Gene3D" id="3.30.420.10">
    <property type="entry name" value="Ribonuclease H-like superfamily/Ribonuclease H"/>
    <property type="match status" value="1"/>
</dbReference>
<dbReference type="EC" id="3.1.26.4" evidence="6 14"/>
<comment type="similarity">
    <text evidence="5 14 16">Belongs to the RNase HII family.</text>
</comment>
<evidence type="ECO:0000256" key="3">
    <source>
        <dbReference type="ARBA" id="ARBA00004065"/>
    </source>
</evidence>
<sequence length="260" mass="29131">MDTTKMTIKELERLYVSGDWTMEIEASCGADSRVGVQRMLRKWAREKEDRARVHTLYRYEKMALEEGYRLVAGVDEAGRGPLAGPVVAAAVILPLDFYLPQINDSKKLSVSVREKLYGEIEKNAIALGKAVIPCEVIDEKNIYQATKQGMYEAIASLEPQPDKILIDAMPLQGLATSTLSIIQGDAKSASIAAASIVAKVTRDRMMLEYDSQYPLYGFARHKGYGTKEHMLALEKYGPCPIHRRSFEPVRSRLSYDVLHD</sequence>
<evidence type="ECO:0000256" key="9">
    <source>
        <dbReference type="ARBA" id="ARBA00022722"/>
    </source>
</evidence>
<keyword evidence="11 14" id="KW-0255">Endonuclease</keyword>
<comment type="caution">
    <text evidence="18">The sequence shown here is derived from an EMBL/GenBank/DDBJ whole genome shotgun (WGS) entry which is preliminary data.</text>
</comment>
<dbReference type="PANTHER" id="PTHR10954">
    <property type="entry name" value="RIBONUCLEASE H2 SUBUNIT A"/>
    <property type="match status" value="1"/>
</dbReference>
<dbReference type="InterPro" id="IPR012337">
    <property type="entry name" value="RNaseH-like_sf"/>
</dbReference>
<evidence type="ECO:0000256" key="2">
    <source>
        <dbReference type="ARBA" id="ARBA00001946"/>
    </source>
</evidence>
<evidence type="ECO:0000256" key="4">
    <source>
        <dbReference type="ARBA" id="ARBA00004496"/>
    </source>
</evidence>
<comment type="function">
    <text evidence="3 14 16">Endonuclease that specifically degrades the RNA of RNA-DNA hybrids.</text>
</comment>
<evidence type="ECO:0000313" key="18">
    <source>
        <dbReference type="EMBL" id="MEX5284227.1"/>
    </source>
</evidence>
<comment type="cofactor">
    <cofactor evidence="2">
        <name>Mg(2+)</name>
        <dbReference type="ChEBI" id="CHEBI:18420"/>
    </cofactor>
</comment>
<dbReference type="InterPro" id="IPR022898">
    <property type="entry name" value="RNase_HII"/>
</dbReference>
<dbReference type="PANTHER" id="PTHR10954:SF18">
    <property type="entry name" value="RIBONUCLEASE HII"/>
    <property type="match status" value="1"/>
</dbReference>
<keyword evidence="19" id="KW-1185">Reference proteome</keyword>
<evidence type="ECO:0000256" key="7">
    <source>
        <dbReference type="ARBA" id="ARBA00019179"/>
    </source>
</evidence>
<comment type="subcellular location">
    <subcellularLocation>
        <location evidence="4 14">Cytoplasm</location>
    </subcellularLocation>
</comment>
<keyword evidence="9 14" id="KW-0540">Nuclease</keyword>
<dbReference type="HAMAP" id="MF_00052_B">
    <property type="entry name" value="RNase_HII_B"/>
    <property type="match status" value="1"/>
</dbReference>
<keyword evidence="13 14" id="KW-0464">Manganese</keyword>
<evidence type="ECO:0000256" key="16">
    <source>
        <dbReference type="RuleBase" id="RU003515"/>
    </source>
</evidence>
<dbReference type="Proteomes" id="UP001559623">
    <property type="component" value="Unassembled WGS sequence"/>
</dbReference>
<evidence type="ECO:0000256" key="6">
    <source>
        <dbReference type="ARBA" id="ARBA00012180"/>
    </source>
</evidence>
<reference evidence="18 19" key="1">
    <citation type="submission" date="2023-04" db="EMBL/GenBank/DDBJ databases">
        <title>Genome Sequence of Selenomonas sputigena ATCC 33150.</title>
        <authorList>
            <person name="Miller D.P."/>
            <person name="Anvari S."/>
            <person name="Polson S.W."/>
            <person name="Macdonald M."/>
            <person name="Mcdowell J.V."/>
        </authorList>
    </citation>
    <scope>NUCLEOTIDE SEQUENCE [LARGE SCALE GENOMIC DNA]</scope>
    <source>
        <strain evidence="18 19">ATCC 33150</strain>
    </source>
</reference>
<feature type="domain" description="RNase H type-2" evidence="17">
    <location>
        <begin position="69"/>
        <end position="258"/>
    </location>
</feature>
<dbReference type="InterPro" id="IPR036397">
    <property type="entry name" value="RNaseH_sf"/>
</dbReference>
<dbReference type="InterPro" id="IPR024567">
    <property type="entry name" value="RNase_HII/HIII_dom"/>
</dbReference>
<name>A0ABV3X209_9FIRM</name>
<dbReference type="SUPFAM" id="SSF53098">
    <property type="entry name" value="Ribonuclease H-like"/>
    <property type="match status" value="1"/>
</dbReference>
<keyword evidence="10 14" id="KW-0479">Metal-binding</keyword>
<dbReference type="GO" id="GO:0004523">
    <property type="term" value="F:RNA-DNA hybrid ribonuclease activity"/>
    <property type="evidence" value="ECO:0007669"/>
    <property type="project" value="UniProtKB-EC"/>
</dbReference>
<dbReference type="EMBL" id="JARVLH010000001">
    <property type="protein sequence ID" value="MEX5284227.1"/>
    <property type="molecule type" value="Genomic_DNA"/>
</dbReference>
<evidence type="ECO:0000256" key="14">
    <source>
        <dbReference type="HAMAP-Rule" id="MF_00052"/>
    </source>
</evidence>
<organism evidence="18 19">
    <name type="scientific">Selenomonas sputigena</name>
    <dbReference type="NCBI Taxonomy" id="69823"/>
    <lineage>
        <taxon>Bacteria</taxon>
        <taxon>Bacillati</taxon>
        <taxon>Bacillota</taxon>
        <taxon>Negativicutes</taxon>
        <taxon>Selenomonadales</taxon>
        <taxon>Selenomonadaceae</taxon>
        <taxon>Selenomonas</taxon>
    </lineage>
</organism>
<accession>A0ABV3X209</accession>
<dbReference type="PROSITE" id="PS51975">
    <property type="entry name" value="RNASE_H_2"/>
    <property type="match status" value="1"/>
</dbReference>
<proteinExistence type="inferred from homology"/>
<dbReference type="InterPro" id="IPR001352">
    <property type="entry name" value="RNase_HII/HIII"/>
</dbReference>
<feature type="binding site" evidence="14 15">
    <location>
        <position position="167"/>
    </location>
    <ligand>
        <name>a divalent metal cation</name>
        <dbReference type="ChEBI" id="CHEBI:60240"/>
    </ligand>
</feature>
<evidence type="ECO:0000256" key="13">
    <source>
        <dbReference type="ARBA" id="ARBA00023211"/>
    </source>
</evidence>
<protein>
    <recommendedName>
        <fullName evidence="7 14">Ribonuclease HII</fullName>
        <shortName evidence="14">RNase HII</shortName>
        <ecNumber evidence="6 14">3.1.26.4</ecNumber>
    </recommendedName>
</protein>